<dbReference type="Proteomes" id="UP000251072">
    <property type="component" value="Unassembled WGS sequence"/>
</dbReference>
<evidence type="ECO:0000313" key="1">
    <source>
        <dbReference type="EMBL" id="RAZ43629.1"/>
    </source>
</evidence>
<protein>
    <submittedName>
        <fullName evidence="1">Uncharacterized protein</fullName>
    </submittedName>
</protein>
<sequence>MATKYKFLCKSCKYECISSIGAEFGPHSSELPMICSSCALIDTYTIPNPGAINTELPLKPVCRACGSADYLDPWDGLTCPHCKNHMRASGGHIGSQRRSRDW</sequence>
<evidence type="ECO:0000313" key="2">
    <source>
        <dbReference type="Proteomes" id="UP000251072"/>
    </source>
</evidence>
<name>A0ABX9FC40_9BURK</name>
<reference evidence="1 2" key="1">
    <citation type="submission" date="2018-06" db="EMBL/GenBank/DDBJ databases">
        <title>Genome of strain Polynucleobacter sp. FUKU-NW-11.</title>
        <authorList>
            <person name="Hahn M.W."/>
        </authorList>
    </citation>
    <scope>NUCLEOTIDE SEQUENCE [LARGE SCALE GENOMIC DNA]</scope>
    <source>
        <strain evidence="2">FUKU-NW11</strain>
    </source>
</reference>
<gene>
    <name evidence="1" type="ORF">DP176_01165</name>
</gene>
<proteinExistence type="predicted"/>
<organism evidence="1 2">
    <name type="scientific">Polynucleobacter paneuropaeus</name>
    <dbReference type="NCBI Taxonomy" id="2527775"/>
    <lineage>
        <taxon>Bacteria</taxon>
        <taxon>Pseudomonadati</taxon>
        <taxon>Pseudomonadota</taxon>
        <taxon>Betaproteobacteria</taxon>
        <taxon>Burkholderiales</taxon>
        <taxon>Burkholderiaceae</taxon>
        <taxon>Polynucleobacter</taxon>
    </lineage>
</organism>
<accession>A0ABX9FC40</accession>
<dbReference type="EMBL" id="QMCH01000001">
    <property type="protein sequence ID" value="RAZ43629.1"/>
    <property type="molecule type" value="Genomic_DNA"/>
</dbReference>
<keyword evidence="2" id="KW-1185">Reference proteome</keyword>
<comment type="caution">
    <text evidence="1">The sequence shown here is derived from an EMBL/GenBank/DDBJ whole genome shotgun (WGS) entry which is preliminary data.</text>
</comment>